<name>A0A0A9F450_ARUDO</name>
<reference evidence="1" key="2">
    <citation type="journal article" date="2015" name="Data Brief">
        <title>Shoot transcriptome of the giant reed, Arundo donax.</title>
        <authorList>
            <person name="Barrero R.A."/>
            <person name="Guerrero F.D."/>
            <person name="Moolhuijzen P."/>
            <person name="Goolsby J.A."/>
            <person name="Tidwell J."/>
            <person name="Bellgard S.E."/>
            <person name="Bellgard M.I."/>
        </authorList>
    </citation>
    <scope>NUCLEOTIDE SEQUENCE</scope>
    <source>
        <tissue evidence="1">Shoot tissue taken approximately 20 cm above the soil surface</tissue>
    </source>
</reference>
<sequence length="45" mass="5218">MRTFKCPPHSLLAKYCQLLSKNLIVIGYINDFYQVKGLQTLNLCE</sequence>
<accession>A0A0A9F450</accession>
<evidence type="ECO:0000313" key="1">
    <source>
        <dbReference type="EMBL" id="JAE05984.1"/>
    </source>
</evidence>
<dbReference type="AlphaFoldDB" id="A0A0A9F450"/>
<proteinExistence type="predicted"/>
<dbReference type="EMBL" id="GBRH01191912">
    <property type="protein sequence ID" value="JAE05984.1"/>
    <property type="molecule type" value="Transcribed_RNA"/>
</dbReference>
<organism evidence="1">
    <name type="scientific">Arundo donax</name>
    <name type="common">Giant reed</name>
    <name type="synonym">Donax arundinaceus</name>
    <dbReference type="NCBI Taxonomy" id="35708"/>
    <lineage>
        <taxon>Eukaryota</taxon>
        <taxon>Viridiplantae</taxon>
        <taxon>Streptophyta</taxon>
        <taxon>Embryophyta</taxon>
        <taxon>Tracheophyta</taxon>
        <taxon>Spermatophyta</taxon>
        <taxon>Magnoliopsida</taxon>
        <taxon>Liliopsida</taxon>
        <taxon>Poales</taxon>
        <taxon>Poaceae</taxon>
        <taxon>PACMAD clade</taxon>
        <taxon>Arundinoideae</taxon>
        <taxon>Arundineae</taxon>
        <taxon>Arundo</taxon>
    </lineage>
</organism>
<protein>
    <submittedName>
        <fullName evidence="1">Uncharacterized protein</fullName>
    </submittedName>
</protein>
<reference evidence="1" key="1">
    <citation type="submission" date="2014-09" db="EMBL/GenBank/DDBJ databases">
        <authorList>
            <person name="Magalhaes I.L.F."/>
            <person name="Oliveira U."/>
            <person name="Santos F.R."/>
            <person name="Vidigal T.H.D.A."/>
            <person name="Brescovit A.D."/>
            <person name="Santos A.J."/>
        </authorList>
    </citation>
    <scope>NUCLEOTIDE SEQUENCE</scope>
    <source>
        <tissue evidence="1">Shoot tissue taken approximately 20 cm above the soil surface</tissue>
    </source>
</reference>